<comment type="subcellular location">
    <subcellularLocation>
        <location evidence="1">Nucleus</location>
    </subcellularLocation>
</comment>
<accession>A0ABR2XK04</accession>
<name>A0ABR2XK04_9PEZI</name>
<feature type="domain" description="Xylanolytic transcriptional activator regulatory" evidence="7">
    <location>
        <begin position="409"/>
        <end position="507"/>
    </location>
</feature>
<evidence type="ECO:0000259" key="7">
    <source>
        <dbReference type="Pfam" id="PF04082"/>
    </source>
</evidence>
<dbReference type="PANTHER" id="PTHR46910:SF37">
    <property type="entry name" value="ZN(II)2CYS6 TRANSCRIPTION FACTOR (EUROFUNG)"/>
    <property type="match status" value="1"/>
</dbReference>
<feature type="compositionally biased region" description="Low complexity" evidence="6">
    <location>
        <begin position="32"/>
        <end position="46"/>
    </location>
</feature>
<feature type="compositionally biased region" description="Low complexity" evidence="6">
    <location>
        <begin position="69"/>
        <end position="79"/>
    </location>
</feature>
<evidence type="ECO:0000256" key="6">
    <source>
        <dbReference type="SAM" id="MobiDB-lite"/>
    </source>
</evidence>
<keyword evidence="5" id="KW-0539">Nucleus</keyword>
<organism evidence="8 9">
    <name type="scientific">Seiridium cardinale</name>
    <dbReference type="NCBI Taxonomy" id="138064"/>
    <lineage>
        <taxon>Eukaryota</taxon>
        <taxon>Fungi</taxon>
        <taxon>Dikarya</taxon>
        <taxon>Ascomycota</taxon>
        <taxon>Pezizomycotina</taxon>
        <taxon>Sordariomycetes</taxon>
        <taxon>Xylariomycetidae</taxon>
        <taxon>Amphisphaeriales</taxon>
        <taxon>Sporocadaceae</taxon>
        <taxon>Seiridium</taxon>
    </lineage>
</organism>
<dbReference type="InterPro" id="IPR050987">
    <property type="entry name" value="AtrR-like"/>
</dbReference>
<evidence type="ECO:0000256" key="2">
    <source>
        <dbReference type="ARBA" id="ARBA00023015"/>
    </source>
</evidence>
<dbReference type="CDD" id="cd12148">
    <property type="entry name" value="fungal_TF_MHR"/>
    <property type="match status" value="1"/>
</dbReference>
<keyword evidence="9" id="KW-1185">Reference proteome</keyword>
<dbReference type="Proteomes" id="UP001465668">
    <property type="component" value="Unassembled WGS sequence"/>
</dbReference>
<evidence type="ECO:0000256" key="5">
    <source>
        <dbReference type="ARBA" id="ARBA00023242"/>
    </source>
</evidence>
<dbReference type="EMBL" id="JARVKM010000044">
    <property type="protein sequence ID" value="KAK9774151.1"/>
    <property type="molecule type" value="Genomic_DNA"/>
</dbReference>
<proteinExistence type="predicted"/>
<protein>
    <submittedName>
        <fullName evidence="8">Zn(2)-C6 fungal-type domain-containing protein</fullName>
    </submittedName>
</protein>
<keyword evidence="4" id="KW-0804">Transcription</keyword>
<feature type="region of interest" description="Disordered" evidence="6">
    <location>
        <begin position="141"/>
        <end position="169"/>
    </location>
</feature>
<evidence type="ECO:0000256" key="4">
    <source>
        <dbReference type="ARBA" id="ARBA00023163"/>
    </source>
</evidence>
<evidence type="ECO:0000313" key="8">
    <source>
        <dbReference type="EMBL" id="KAK9774151.1"/>
    </source>
</evidence>
<dbReference type="PANTHER" id="PTHR46910">
    <property type="entry name" value="TRANSCRIPTION FACTOR PDR1"/>
    <property type="match status" value="1"/>
</dbReference>
<comment type="caution">
    <text evidence="8">The sequence shown here is derived from an EMBL/GenBank/DDBJ whole genome shotgun (WGS) entry which is preliminary data.</text>
</comment>
<dbReference type="InterPro" id="IPR007219">
    <property type="entry name" value="XnlR_reg_dom"/>
</dbReference>
<evidence type="ECO:0000256" key="3">
    <source>
        <dbReference type="ARBA" id="ARBA00023125"/>
    </source>
</evidence>
<keyword evidence="2" id="KW-0805">Transcription regulation</keyword>
<reference evidence="8 9" key="1">
    <citation type="submission" date="2024-02" db="EMBL/GenBank/DDBJ databases">
        <title>First draft genome assembly of two strains of Seiridium cardinale.</title>
        <authorList>
            <person name="Emiliani G."/>
            <person name="Scali E."/>
        </authorList>
    </citation>
    <scope>NUCLEOTIDE SEQUENCE [LARGE SCALE GENOMIC DNA]</scope>
    <source>
        <strain evidence="8 9">BM-138-000479</strain>
    </source>
</reference>
<dbReference type="Pfam" id="PF04082">
    <property type="entry name" value="Fungal_trans"/>
    <property type="match status" value="1"/>
</dbReference>
<feature type="region of interest" description="Disordered" evidence="6">
    <location>
        <begin position="1"/>
        <end position="80"/>
    </location>
</feature>
<sequence>MRKSRRAAVPSAEAGEDSSDNNEAASPPRDTAAAAAANEESSNSNAQGPSSESRKRPRLRRDDPQSLTSGSASNGSSAACDQCRFRKLTTRGTNRRDDFSSVLYRLDELDETLGTLTKLIKQCTDRPLPLALAGLNSFRQQGEEQQEAFPSPSITPTSRPKSPGLGNIWPSLVLPSSQQELGQLDEVFGKPDASSEDEFPTMRVELEHGGERTYKYPASMTLLRTLTKRLAGSCQILDTDINDDRTGYSANASTRAMVLRLLDSFPFQGKCLQPVIHSDRRPVVAPPQMIARLFIDGFLKNINSRIPIFDEKALRDAVDSYYAGLSHMPSSMSSASSSVPPTSDQSSDGSWAIIFNNIALLELGLETHVTQWQGNLAGSSPISTSLLTEDLISSFLRNCDRALADLTPYTRPSLLHVQALLTLALVAQEFYGNILFEKVLQTACHVGRMLGLHLSKTHGNIAGESPKDRNRVFRVLYGLDKQRVFLTGDPCDLYHFDSDRVLWESEKSEPGEVESPNRKLIVAFDDMMIIWEEVYLKLYSARAIAAGVTFLSSQVSGLMQLLTKWHDSHPGVIEATASQLAHGGNATIGPSTQSSLGGHDVEDLVLMQLELRYCYHVTHVLVLRSDRNKDERIQTQILHHARACLRLVVEMGNLGDGVQLTPSRVAKARVAALSRVLGSYPMVAFMDLVAFRLDEFIASRPQTGSDLAHSESQDVVADMELLQAVPRILQGLQHPDRPSTYINRLRAGMGWAARVLDETRKAWTMGPQSGEMSVMIPSSPVMGPIAVSADGSTNIINSSLMGSSWEHLSSLLRQHPQQLQRLNTATSSEMMDLDASMPPSTRTQLSAISGYTPGTLELDGASFGGMYDPIEGWSTVPFLDGMGEDGSGGGPHMTRTSTVACGFNSLDLWQDSLHTNEAGLGSKKIGHPPIAHSR</sequence>
<evidence type="ECO:0000256" key="1">
    <source>
        <dbReference type="ARBA" id="ARBA00004123"/>
    </source>
</evidence>
<evidence type="ECO:0000313" key="9">
    <source>
        <dbReference type="Proteomes" id="UP001465668"/>
    </source>
</evidence>
<gene>
    <name evidence="8" type="ORF">SCAR479_09265</name>
</gene>
<keyword evidence="3" id="KW-0238">DNA-binding</keyword>